<dbReference type="InterPro" id="IPR055756">
    <property type="entry name" value="DUF7332"/>
</dbReference>
<dbReference type="RefSeq" id="WP_015909714.1">
    <property type="nucleotide sequence ID" value="NC_012029.1"/>
</dbReference>
<reference evidence="2 3" key="1">
    <citation type="journal article" date="2016" name="Stand. Genomic Sci.">
        <title>Complete genome sequence of the Antarctic Halorubrum lacusprofundi type strain ACAM 34.</title>
        <authorList>
            <person name="Anderson I.J."/>
            <person name="DasSarma P."/>
            <person name="Lucas S."/>
            <person name="Copeland A."/>
            <person name="Lapidus A."/>
            <person name="Del Rio T.G."/>
            <person name="Tice H."/>
            <person name="Dalin E."/>
            <person name="Bruce D.C."/>
            <person name="Goodwin L."/>
            <person name="Pitluck S."/>
            <person name="Sims D."/>
            <person name="Brettin T.S."/>
            <person name="Detter J.C."/>
            <person name="Han C.S."/>
            <person name="Larimer F."/>
            <person name="Hauser L."/>
            <person name="Land M."/>
            <person name="Ivanova N."/>
            <person name="Richardson P."/>
            <person name="Cavicchioli R."/>
            <person name="DasSarma S."/>
            <person name="Woese C.R."/>
            <person name="Kyrpides N.C."/>
        </authorList>
    </citation>
    <scope>NUCLEOTIDE SEQUENCE [LARGE SCALE GENOMIC DNA]</scope>
    <source>
        <strain evidence="3">ATCC 49239 / DSM 5036 / JCM 8891 / ACAM 34</strain>
    </source>
</reference>
<feature type="region of interest" description="Disordered" evidence="1">
    <location>
        <begin position="37"/>
        <end position="61"/>
    </location>
</feature>
<keyword evidence="3" id="KW-1185">Reference proteome</keyword>
<dbReference type="Proteomes" id="UP000000740">
    <property type="component" value="Chromosome 1"/>
</dbReference>
<name>B9LMH8_HALLT</name>
<protein>
    <submittedName>
        <fullName evidence="2">Uncharacterized protein</fullName>
    </submittedName>
</protein>
<dbReference type="Pfam" id="PF24019">
    <property type="entry name" value="DUF7332"/>
    <property type="match status" value="1"/>
</dbReference>
<dbReference type="AlphaFoldDB" id="B9LMH8"/>
<sequence length="178" mass="17654">MTCRSRTGLVALTTLSVALLLVSATVVSGAFVGGAAATPSGSSAAADGALGDGSDATDDRVDPPTRCFAGEGYPISIGDGGAAIEALVHLSVLTDPTAGNEFGLEAAGTLDGEPIVTLGAGVRLTAREAIANGVDPFAAFDVLYAYELRLPMFDGSIGDSEYRDEGSPIDSGAGAVPC</sequence>
<gene>
    <name evidence="2" type="ordered locus">Hlac_0968</name>
</gene>
<accession>B9LMH8</accession>
<proteinExistence type="predicted"/>
<feature type="compositionally biased region" description="Low complexity" evidence="1">
    <location>
        <begin position="37"/>
        <end position="54"/>
    </location>
</feature>
<evidence type="ECO:0000313" key="2">
    <source>
        <dbReference type="EMBL" id="ACM56566.1"/>
    </source>
</evidence>
<dbReference type="EMBL" id="CP001365">
    <property type="protein sequence ID" value="ACM56566.1"/>
    <property type="molecule type" value="Genomic_DNA"/>
</dbReference>
<dbReference type="HOGENOM" id="CLU_1507341_0_0_2"/>
<dbReference type="GeneID" id="7401862"/>
<organism evidence="2 3">
    <name type="scientific">Halorubrum lacusprofundi (strain ATCC 49239 / DSM 5036 / JCM 8891 / ACAM 34)</name>
    <dbReference type="NCBI Taxonomy" id="416348"/>
    <lineage>
        <taxon>Archaea</taxon>
        <taxon>Methanobacteriati</taxon>
        <taxon>Methanobacteriota</taxon>
        <taxon>Stenosarchaea group</taxon>
        <taxon>Halobacteria</taxon>
        <taxon>Halobacteriales</taxon>
        <taxon>Haloferacaceae</taxon>
        <taxon>Halorubrum</taxon>
    </lineage>
</organism>
<evidence type="ECO:0000313" key="3">
    <source>
        <dbReference type="Proteomes" id="UP000000740"/>
    </source>
</evidence>
<dbReference type="eggNOG" id="arCOG08118">
    <property type="taxonomic scope" value="Archaea"/>
</dbReference>
<evidence type="ECO:0000256" key="1">
    <source>
        <dbReference type="SAM" id="MobiDB-lite"/>
    </source>
</evidence>
<dbReference type="KEGG" id="hla:Hlac_0968"/>